<dbReference type="EMBL" id="JOKZ01000125">
    <property type="protein sequence ID" value="KKP03068.1"/>
    <property type="molecule type" value="Genomic_DNA"/>
</dbReference>
<evidence type="ECO:0000256" key="1">
    <source>
        <dbReference type="ARBA" id="ARBA00004141"/>
    </source>
</evidence>
<evidence type="ECO:0000313" key="8">
    <source>
        <dbReference type="EMBL" id="KKP03068.1"/>
    </source>
</evidence>
<evidence type="ECO:0000256" key="3">
    <source>
        <dbReference type="ARBA" id="ARBA00022989"/>
    </source>
</evidence>
<dbReference type="PANTHER" id="PTHR42718:SF1">
    <property type="entry name" value="LOW AFFINITY AMMONIUM TRANSPORTER"/>
    <property type="match status" value="1"/>
</dbReference>
<keyword evidence="2 6" id="KW-0812">Transmembrane</keyword>
<dbReference type="Gene3D" id="1.20.1250.20">
    <property type="entry name" value="MFS general substrate transporter like domains"/>
    <property type="match status" value="2"/>
</dbReference>
<dbReference type="InterPro" id="IPR020846">
    <property type="entry name" value="MFS_dom"/>
</dbReference>
<feature type="transmembrane region" description="Helical" evidence="6">
    <location>
        <begin position="533"/>
        <end position="555"/>
    </location>
</feature>
<sequence length="611" mass="66306">MPACKTRSDKFPDVSISKYICFVLLYATILFASSPGAGMSAWEHMSFIAVTSKQSSATKNADNNIGGGGIMSNPDIESTESSKPADTNSSASQQPVAEHEADSANENVLRHVSTTISARSVMKPPDSLLHEICFVSVVSMGQFLTLTGLALSVVTGELIGRSFEDISAGERSWFAASYSLTVGTFILVAGRLGDLYGHKRMYVVGFAWYGLWSLLAGFGVYPKTPAFFITCRAFQGVGAGLILPNCLAILGQTYPPGRRKELVFSIFGAMAPAGFIVAGIFAALVSERVWWPWSYWIMAILCFFLATVGLFVIPKEKFVDRMHDSVLDQNRFKFITLIDIPGAVTSISGLVLINFSWNQAPIVGWTDPYTYILLIAGFLCFGAFVFVERKAKYPLVPTSIFTSDVAWTLSCVACGWASFSIALYYVYQFNILLKGDSPLLSVAKWSGAPVTGIIAGLTTAYLLSRVPPSAIMVMALSGFLIGSTLLSTLPVNQTYWSQMFVPTLLYPFGMDMSFPAATILLSNSMPHEHQGLAASLVATAVNYSISISLGFAGTIETQLNDGGKDILKGYREALYFSNGFASLGMLLSLVYFAATWIRSRRNRGAEKEESV</sequence>
<gene>
    <name evidence="8" type="ORF">THAR02_04837</name>
</gene>
<feature type="transmembrane region" description="Helical" evidence="6">
    <location>
        <begin position="334"/>
        <end position="357"/>
    </location>
</feature>
<accession>A0A0F9XSD3</accession>
<name>A0A0F9XSD3_TRIHA</name>
<feature type="transmembrane region" description="Helical" evidence="6">
    <location>
        <begin position="16"/>
        <end position="37"/>
    </location>
</feature>
<dbReference type="AlphaFoldDB" id="A0A0F9XSD3"/>
<feature type="compositionally biased region" description="Polar residues" evidence="5">
    <location>
        <begin position="75"/>
        <end position="95"/>
    </location>
</feature>
<feature type="transmembrane region" description="Helical" evidence="6">
    <location>
        <begin position="369"/>
        <end position="387"/>
    </location>
</feature>
<protein>
    <submittedName>
        <fullName evidence="8">Drug resistance protein</fullName>
    </submittedName>
</protein>
<feature type="region of interest" description="Disordered" evidence="5">
    <location>
        <begin position="58"/>
        <end position="104"/>
    </location>
</feature>
<evidence type="ECO:0000313" key="9">
    <source>
        <dbReference type="Proteomes" id="UP000034112"/>
    </source>
</evidence>
<dbReference type="PANTHER" id="PTHR42718">
    <property type="entry name" value="MAJOR FACILITATOR SUPERFAMILY MULTIDRUG TRANSPORTER MFSC"/>
    <property type="match status" value="1"/>
</dbReference>
<feature type="domain" description="Major facilitator superfamily (MFS) profile" evidence="7">
    <location>
        <begin position="134"/>
        <end position="596"/>
    </location>
</feature>
<feature type="transmembrane region" description="Helical" evidence="6">
    <location>
        <begin position="290"/>
        <end position="313"/>
    </location>
</feature>
<evidence type="ECO:0000256" key="6">
    <source>
        <dbReference type="SAM" id="Phobius"/>
    </source>
</evidence>
<dbReference type="GO" id="GO:0016020">
    <property type="term" value="C:membrane"/>
    <property type="evidence" value="ECO:0007669"/>
    <property type="project" value="UniProtKB-SubCell"/>
</dbReference>
<evidence type="ECO:0000259" key="7">
    <source>
        <dbReference type="PROSITE" id="PS50850"/>
    </source>
</evidence>
<reference evidence="9" key="1">
    <citation type="journal article" date="2015" name="Genome Announc.">
        <title>Draft whole-genome sequence of the biocontrol agent Trichoderma harzianum T6776.</title>
        <authorList>
            <person name="Baroncelli R."/>
            <person name="Piaggeschi G."/>
            <person name="Fiorini L."/>
            <person name="Bertolini E."/>
            <person name="Zapparata A."/>
            <person name="Pe M.E."/>
            <person name="Sarrocco S."/>
            <person name="Vannacci G."/>
        </authorList>
    </citation>
    <scope>NUCLEOTIDE SEQUENCE [LARGE SCALE GENOMIC DNA]</scope>
    <source>
        <strain evidence="9">T6776</strain>
    </source>
</reference>
<feature type="transmembrane region" description="Helical" evidence="6">
    <location>
        <begin position="262"/>
        <end position="284"/>
    </location>
</feature>
<dbReference type="InterPro" id="IPR005829">
    <property type="entry name" value="Sugar_transporter_CS"/>
</dbReference>
<dbReference type="Pfam" id="PF07690">
    <property type="entry name" value="MFS_1"/>
    <property type="match status" value="1"/>
</dbReference>
<feature type="transmembrane region" description="Helical" evidence="6">
    <location>
        <begin position="470"/>
        <end position="491"/>
    </location>
</feature>
<feature type="transmembrane region" description="Helical" evidence="6">
    <location>
        <begin position="132"/>
        <end position="153"/>
    </location>
</feature>
<feature type="transmembrane region" description="Helical" evidence="6">
    <location>
        <begin position="503"/>
        <end position="521"/>
    </location>
</feature>
<dbReference type="OrthoDB" id="2428527at2759"/>
<dbReference type="PROSITE" id="PS50850">
    <property type="entry name" value="MFS"/>
    <property type="match status" value="1"/>
</dbReference>
<feature type="transmembrane region" description="Helical" evidence="6">
    <location>
        <begin position="407"/>
        <end position="427"/>
    </location>
</feature>
<dbReference type="Proteomes" id="UP000034112">
    <property type="component" value="Unassembled WGS sequence"/>
</dbReference>
<comment type="subcellular location">
    <subcellularLocation>
        <location evidence="1">Membrane</location>
        <topology evidence="1">Multi-pass membrane protein</topology>
    </subcellularLocation>
</comment>
<dbReference type="CDD" id="cd17476">
    <property type="entry name" value="MFS_Amf1_MDR_like"/>
    <property type="match status" value="1"/>
</dbReference>
<feature type="transmembrane region" description="Helical" evidence="6">
    <location>
        <begin position="173"/>
        <end position="190"/>
    </location>
</feature>
<evidence type="ECO:0000256" key="4">
    <source>
        <dbReference type="ARBA" id="ARBA00023136"/>
    </source>
</evidence>
<dbReference type="InterPro" id="IPR036259">
    <property type="entry name" value="MFS_trans_sf"/>
</dbReference>
<dbReference type="GO" id="GO:0022857">
    <property type="term" value="F:transmembrane transporter activity"/>
    <property type="evidence" value="ECO:0007669"/>
    <property type="project" value="InterPro"/>
</dbReference>
<feature type="transmembrane region" description="Helical" evidence="6">
    <location>
        <begin position="575"/>
        <end position="597"/>
    </location>
</feature>
<feature type="transmembrane region" description="Helical" evidence="6">
    <location>
        <begin position="447"/>
        <end position="463"/>
    </location>
</feature>
<evidence type="ECO:0000256" key="2">
    <source>
        <dbReference type="ARBA" id="ARBA00022692"/>
    </source>
</evidence>
<evidence type="ECO:0000256" key="5">
    <source>
        <dbReference type="SAM" id="MobiDB-lite"/>
    </source>
</evidence>
<feature type="transmembrane region" description="Helical" evidence="6">
    <location>
        <begin position="202"/>
        <end position="221"/>
    </location>
</feature>
<keyword evidence="4 6" id="KW-0472">Membrane</keyword>
<keyword evidence="3 6" id="KW-1133">Transmembrane helix</keyword>
<dbReference type="PROSITE" id="PS00217">
    <property type="entry name" value="SUGAR_TRANSPORT_2"/>
    <property type="match status" value="1"/>
</dbReference>
<dbReference type="SUPFAM" id="SSF103473">
    <property type="entry name" value="MFS general substrate transporter"/>
    <property type="match status" value="1"/>
</dbReference>
<dbReference type="InterPro" id="IPR011701">
    <property type="entry name" value="MFS"/>
</dbReference>
<dbReference type="OMA" id="LCMSIAP"/>
<comment type="caution">
    <text evidence="8">The sequence shown here is derived from an EMBL/GenBank/DDBJ whole genome shotgun (WGS) entry which is preliminary data.</text>
</comment>
<proteinExistence type="predicted"/>
<organism evidence="8 9">
    <name type="scientific">Trichoderma harzianum</name>
    <name type="common">Hypocrea lixii</name>
    <dbReference type="NCBI Taxonomy" id="5544"/>
    <lineage>
        <taxon>Eukaryota</taxon>
        <taxon>Fungi</taxon>
        <taxon>Dikarya</taxon>
        <taxon>Ascomycota</taxon>
        <taxon>Pezizomycotina</taxon>
        <taxon>Sordariomycetes</taxon>
        <taxon>Hypocreomycetidae</taxon>
        <taxon>Hypocreales</taxon>
        <taxon>Hypocreaceae</taxon>
        <taxon>Trichoderma</taxon>
    </lineage>
</organism>